<sequence>MKKEEFPTFLNEQPTVAFGRTTRELVLILLGVSLTYLVWLLLGHIIPGDDLAAKILKGIIAVIPLAGLITVAFVQIASRPLEIWGVIGLMYFFTPKVFTFDPTEELDQDDDDAIDMELYQLVARSEAKNDW</sequence>
<dbReference type="Proteomes" id="UP000597444">
    <property type="component" value="Unassembled WGS sequence"/>
</dbReference>
<keyword evidence="1" id="KW-0472">Membrane</keyword>
<keyword evidence="1" id="KW-0812">Transmembrane</keyword>
<evidence type="ECO:0000313" key="2">
    <source>
        <dbReference type="EMBL" id="GHO96379.1"/>
    </source>
</evidence>
<reference evidence="2" key="1">
    <citation type="submission" date="2020-10" db="EMBL/GenBank/DDBJ databases">
        <title>Taxonomic study of unclassified bacteria belonging to the class Ktedonobacteria.</title>
        <authorList>
            <person name="Yabe S."/>
            <person name="Wang C.M."/>
            <person name="Zheng Y."/>
            <person name="Sakai Y."/>
            <person name="Cavaletti L."/>
            <person name="Monciardini P."/>
            <person name="Donadio S."/>
        </authorList>
    </citation>
    <scope>NUCLEOTIDE SEQUENCE</scope>
    <source>
        <strain evidence="2">ID150040</strain>
    </source>
</reference>
<gene>
    <name evidence="2" type="ORF">KSF_064270</name>
</gene>
<keyword evidence="3" id="KW-1185">Reference proteome</keyword>
<organism evidence="2 3">
    <name type="scientific">Reticulibacter mediterranei</name>
    <dbReference type="NCBI Taxonomy" id="2778369"/>
    <lineage>
        <taxon>Bacteria</taxon>
        <taxon>Bacillati</taxon>
        <taxon>Chloroflexota</taxon>
        <taxon>Ktedonobacteria</taxon>
        <taxon>Ktedonobacterales</taxon>
        <taxon>Reticulibacteraceae</taxon>
        <taxon>Reticulibacter</taxon>
    </lineage>
</organism>
<keyword evidence="1" id="KW-1133">Transmembrane helix</keyword>
<feature type="transmembrane region" description="Helical" evidence="1">
    <location>
        <begin position="83"/>
        <end position="100"/>
    </location>
</feature>
<evidence type="ECO:0000313" key="3">
    <source>
        <dbReference type="Proteomes" id="UP000597444"/>
    </source>
</evidence>
<name>A0A8J3IR13_9CHLR</name>
<dbReference type="AlphaFoldDB" id="A0A8J3IR13"/>
<dbReference type="EMBL" id="BNJK01000001">
    <property type="protein sequence ID" value="GHO96379.1"/>
    <property type="molecule type" value="Genomic_DNA"/>
</dbReference>
<feature type="transmembrane region" description="Helical" evidence="1">
    <location>
        <begin position="25"/>
        <end position="46"/>
    </location>
</feature>
<accession>A0A8J3IR13</accession>
<comment type="caution">
    <text evidence="2">The sequence shown here is derived from an EMBL/GenBank/DDBJ whole genome shotgun (WGS) entry which is preliminary data.</text>
</comment>
<feature type="transmembrane region" description="Helical" evidence="1">
    <location>
        <begin position="58"/>
        <end position="77"/>
    </location>
</feature>
<evidence type="ECO:0000256" key="1">
    <source>
        <dbReference type="SAM" id="Phobius"/>
    </source>
</evidence>
<dbReference type="RefSeq" id="WP_220207011.1">
    <property type="nucleotide sequence ID" value="NZ_BNJK01000001.1"/>
</dbReference>
<protein>
    <submittedName>
        <fullName evidence="2">Uncharacterized protein</fullName>
    </submittedName>
</protein>
<proteinExistence type="predicted"/>